<dbReference type="Pfam" id="PF16289">
    <property type="entry name" value="PIN_12"/>
    <property type="match status" value="1"/>
</dbReference>
<comment type="caution">
    <text evidence="2">The sequence shown here is derived from an EMBL/GenBank/DDBJ whole genome shotgun (WGS) entry which is preliminary data.</text>
</comment>
<protein>
    <recommendedName>
        <fullName evidence="1">DUF4935 domain-containing protein</fullName>
    </recommendedName>
</protein>
<dbReference type="RefSeq" id="WP_023925590.1">
    <property type="nucleotide sequence ID" value="NZ_KI669450.1"/>
</dbReference>
<proteinExistence type="predicted"/>
<reference evidence="2 3" key="1">
    <citation type="submission" date="2013-10" db="EMBL/GenBank/DDBJ databases">
        <title>The Genome Sequence of Prevotella nigrescens CC14M.</title>
        <authorList>
            <consortium name="The Broad Institute Genomics Platform"/>
            <person name="Earl A."/>
            <person name="Allen-Vercoe E."/>
            <person name="Daigneault M."/>
            <person name="Young S.K."/>
            <person name="Zeng Q."/>
            <person name="Gargeya S."/>
            <person name="Fitzgerald M."/>
            <person name="Abouelleil A."/>
            <person name="Alvarado L."/>
            <person name="Chapman S.B."/>
            <person name="Gainer-Dewar J."/>
            <person name="Goldberg J."/>
            <person name="Griggs A."/>
            <person name="Gujja S."/>
            <person name="Hansen M."/>
            <person name="Howarth C."/>
            <person name="Imamovic A."/>
            <person name="Ireland A."/>
            <person name="Larimer J."/>
            <person name="McCowan C."/>
            <person name="Murphy C."/>
            <person name="Pearson M."/>
            <person name="Poon T.W."/>
            <person name="Priest M."/>
            <person name="Roberts A."/>
            <person name="Saif S."/>
            <person name="Shea T."/>
            <person name="Sykes S."/>
            <person name="Wortman J."/>
            <person name="Nusbaum C."/>
            <person name="Birren B."/>
        </authorList>
    </citation>
    <scope>NUCLEOTIDE SEQUENCE [LARGE SCALE GENOMIC DNA]</scope>
    <source>
        <strain evidence="2 3">CC14M</strain>
    </source>
</reference>
<dbReference type="AlphaFoldDB" id="V8CNN6"/>
<organism evidence="2 3">
    <name type="scientific">Prevotella nigrescens CC14M</name>
    <dbReference type="NCBI Taxonomy" id="1073366"/>
    <lineage>
        <taxon>Bacteria</taxon>
        <taxon>Pseudomonadati</taxon>
        <taxon>Bacteroidota</taxon>
        <taxon>Bacteroidia</taxon>
        <taxon>Bacteroidales</taxon>
        <taxon>Prevotellaceae</taxon>
        <taxon>Prevotella</taxon>
    </lineage>
</organism>
<dbReference type="PATRIC" id="fig|1073366.3.peg.1277"/>
<accession>V8CNN6</accession>
<name>V8CNN6_9BACT</name>
<dbReference type="EMBL" id="AZJH01000018">
    <property type="protein sequence ID" value="ETD28727.1"/>
    <property type="molecule type" value="Genomic_DNA"/>
</dbReference>
<evidence type="ECO:0000259" key="1">
    <source>
        <dbReference type="Pfam" id="PF16289"/>
    </source>
</evidence>
<evidence type="ECO:0000313" key="2">
    <source>
        <dbReference type="EMBL" id="ETD28727.1"/>
    </source>
</evidence>
<dbReference type="HOGENOM" id="CLU_808785_0_0_10"/>
<feature type="domain" description="DUF4935" evidence="1">
    <location>
        <begin position="4"/>
        <end position="172"/>
    </location>
</feature>
<sequence>MIGIFIDTNILNSGCKDFTSAHFMSKLDDITREIESNDYYGEVKILLAQIVIDELFDHQISEHDKYKETLKGLKLHNTVINIPDNYKELLTSIFKDALASLSFGSVKCEIVPYPPENSLQDIIKRSLERRAPFEGKDKKSDKGFKDVILWESILEYKRSNKLDTILLFSADKRICDISLRNEFKKNFSDEIFLICRENDNGNQQLFEVIAKLQKKQYQKTYSESLKYHLIELLENETLSGLVQGEPVFYENDDLGFTVDNVDILDKNIISVVDDTENQRIHFQISMKIMLYANDGQGTYTQGESKCVLAADYSFEDDTFYAMHIACDLLNDIDYTNGYPIN</sequence>
<dbReference type="Proteomes" id="UP000018727">
    <property type="component" value="Unassembled WGS sequence"/>
</dbReference>
<keyword evidence="3" id="KW-1185">Reference proteome</keyword>
<gene>
    <name evidence="2" type="ORF">HMPREF1173_01219</name>
</gene>
<dbReference type="InterPro" id="IPR032557">
    <property type="entry name" value="DUF4935"/>
</dbReference>
<evidence type="ECO:0000313" key="3">
    <source>
        <dbReference type="Proteomes" id="UP000018727"/>
    </source>
</evidence>